<dbReference type="Gene3D" id="1.25.40.10">
    <property type="entry name" value="Tetratricopeptide repeat domain"/>
    <property type="match status" value="1"/>
</dbReference>
<dbReference type="InterPro" id="IPR051829">
    <property type="entry name" value="Multiheme_Cytochr_ET"/>
</dbReference>
<accession>B3PDX3</accession>
<dbReference type="EMBL" id="CP000934">
    <property type="protein sequence ID" value="ACE84954.1"/>
    <property type="molecule type" value="Genomic_DNA"/>
</dbReference>
<gene>
    <name evidence="3" type="ordered locus">CJA_3176</name>
</gene>
<evidence type="ECO:0000313" key="3">
    <source>
        <dbReference type="EMBL" id="ACE84954.1"/>
    </source>
</evidence>
<reference evidence="3 4" key="1">
    <citation type="journal article" date="2008" name="J. Bacteriol.">
        <title>Insights into plant cell wall degradation from the genome sequence of the soil bacterium Cellvibrio japonicus.</title>
        <authorList>
            <person name="Deboy R.T."/>
            <person name="Mongodin E.F."/>
            <person name="Fouts D.E."/>
            <person name="Tailford L.E."/>
            <person name="Khouri H."/>
            <person name="Emerson J.B."/>
            <person name="Mohamoud Y."/>
            <person name="Watkins K."/>
            <person name="Henrissat B."/>
            <person name="Gilbert H.J."/>
            <person name="Nelson K.E."/>
        </authorList>
    </citation>
    <scope>NUCLEOTIDE SEQUENCE [LARGE SCALE GENOMIC DNA]</scope>
    <source>
        <strain evidence="3 4">Ueda107</strain>
    </source>
</reference>
<dbReference type="InterPro" id="IPR023155">
    <property type="entry name" value="Cyt_c-552/4"/>
</dbReference>
<dbReference type="SUPFAM" id="SSF48452">
    <property type="entry name" value="TPR-like"/>
    <property type="match status" value="1"/>
</dbReference>
<organism evidence="3 4">
    <name type="scientific">Cellvibrio japonicus (strain Ueda107)</name>
    <name type="common">Pseudomonas fluorescens subsp. cellulosa</name>
    <dbReference type="NCBI Taxonomy" id="498211"/>
    <lineage>
        <taxon>Bacteria</taxon>
        <taxon>Pseudomonadati</taxon>
        <taxon>Pseudomonadota</taxon>
        <taxon>Gammaproteobacteria</taxon>
        <taxon>Cellvibrionales</taxon>
        <taxon>Cellvibrionaceae</taxon>
        <taxon>Cellvibrio</taxon>
    </lineage>
</organism>
<dbReference type="AlphaFoldDB" id="B3PDX3"/>
<sequence length="758" mass="82411">MHWRLLILLGALLAAIVLVGMWWFAPGERDAGGAAPVTAPPPARESAALQLVDESPCRQCHARQFADWLGSHHQLAMLAPTADTVLGDFNNITLTSDRETTVFFRQGDEFRVRTPDATGTPNEFRVAYTFGWAPLQQYLLALDDGRLQALGVAWDSEQQRWFHLYEGQGVDAHHALHWSKPAQNANTQCIECHTTGFQPGYDAASGGFDSQWHALGVGCQGCHGPASDHLRWTAAPDSSPNKGFAYALGVDAGAQQIETCGRCHSRRTPLGDPARWNRLEDAYLVSLLGAELYEVDGKIKDEVFEYGSFLQSRMHQAGVVCSDCHNAHSGQLRLSGNAVCTQCHNPAGVAVRPAIRSDNLRAANYDSPAHHHHAPGSPGAECRACHMPGKVYMGNDLRHDHSFSSPDPAQALALGHSDACLGCHTDRPAEALVTQFQQWYPDHRPRDGGYAQALFKARQGQAGAAAALSEQLARSDLPALRRAALIAELPAYPSAGAQRLLQAALGHADAAVRRAAIEASAALDPGLLEARLAELINDPFRAVRITAAGHWLMLADQYGASLPPESFGEYEQVQAQLPANAEAHFNLANLYRLTGRAGQVEAALQTALQRDPAFAPAVVSLAQWREQHGDPAAARRLLEDSLRAYPGDAGLHHALGLAHIRARQVGTGVHALEQAHTLEPDNDTYAYVLAVAWHDTGKREQALQLLREQLQRRPARRPLRLALLGYLPPGSERDALLSELKQQNPQDPVLAQHPRQGN</sequence>
<name>B3PDX3_CELJU</name>
<dbReference type="InterPro" id="IPR036280">
    <property type="entry name" value="Multihaem_cyt_sf"/>
</dbReference>
<dbReference type="SMART" id="SM00028">
    <property type="entry name" value="TPR"/>
    <property type="match status" value="3"/>
</dbReference>
<evidence type="ECO:0000259" key="2">
    <source>
        <dbReference type="Pfam" id="PF13435"/>
    </source>
</evidence>
<dbReference type="SUPFAM" id="SSF48371">
    <property type="entry name" value="ARM repeat"/>
    <property type="match status" value="1"/>
</dbReference>
<dbReference type="PANTHER" id="PTHR35038:SF8">
    <property type="entry name" value="C-TYPE POLYHEME CYTOCHROME OMCC"/>
    <property type="match status" value="1"/>
</dbReference>
<dbReference type="Gene3D" id="1.10.1130.10">
    <property type="entry name" value="Flavocytochrome C3, Chain A"/>
    <property type="match status" value="1"/>
</dbReference>
<dbReference type="Gene3D" id="1.25.10.10">
    <property type="entry name" value="Leucine-rich Repeat Variant"/>
    <property type="match status" value="1"/>
</dbReference>
<dbReference type="InterPro" id="IPR011990">
    <property type="entry name" value="TPR-like_helical_dom_sf"/>
</dbReference>
<protein>
    <submittedName>
        <fullName evidence="3">Tetratricopeptide repeat domain protein</fullName>
    </submittedName>
</protein>
<evidence type="ECO:0000313" key="4">
    <source>
        <dbReference type="Proteomes" id="UP000001036"/>
    </source>
</evidence>
<dbReference type="Pfam" id="PF13435">
    <property type="entry name" value="Cytochrome_C554"/>
    <property type="match status" value="1"/>
</dbReference>
<keyword evidence="4" id="KW-1185">Reference proteome</keyword>
<dbReference type="KEGG" id="cja:CJA_3176"/>
<feature type="domain" description="Cytochrome c-552/4" evidence="2">
    <location>
        <begin position="182"/>
        <end position="224"/>
    </location>
</feature>
<evidence type="ECO:0000256" key="1">
    <source>
        <dbReference type="ARBA" id="ARBA00022729"/>
    </source>
</evidence>
<keyword evidence="1" id="KW-0732">Signal</keyword>
<dbReference type="OrthoDB" id="9814800at2"/>
<dbReference type="eggNOG" id="COG0457">
    <property type="taxonomic scope" value="Bacteria"/>
</dbReference>
<dbReference type="GO" id="GO:0016491">
    <property type="term" value="F:oxidoreductase activity"/>
    <property type="evidence" value="ECO:0007669"/>
    <property type="project" value="TreeGrafter"/>
</dbReference>
<dbReference type="InterPro" id="IPR019734">
    <property type="entry name" value="TPR_rpt"/>
</dbReference>
<proteinExistence type="predicted"/>
<dbReference type="Proteomes" id="UP000001036">
    <property type="component" value="Chromosome"/>
</dbReference>
<dbReference type="PANTHER" id="PTHR35038">
    <property type="entry name" value="DISSIMILATORY SULFITE REDUCTASE SIRA"/>
    <property type="match status" value="1"/>
</dbReference>
<dbReference type="InterPro" id="IPR011989">
    <property type="entry name" value="ARM-like"/>
</dbReference>
<dbReference type="SUPFAM" id="SSF48695">
    <property type="entry name" value="Multiheme cytochromes"/>
    <property type="match status" value="1"/>
</dbReference>
<dbReference type="STRING" id="498211.CJA_3176"/>
<dbReference type="HOGENOM" id="CLU_013154_0_0_6"/>
<dbReference type="RefSeq" id="WP_012488753.1">
    <property type="nucleotide sequence ID" value="NC_010995.1"/>
</dbReference>
<dbReference type="InterPro" id="IPR016024">
    <property type="entry name" value="ARM-type_fold"/>
</dbReference>